<dbReference type="RefSeq" id="XP_024404361.1">
    <property type="nucleotide sequence ID" value="XM_024550897.1"/>
</dbReference>
<dbReference type="Proteomes" id="UP000054821">
    <property type="component" value="Unassembled WGS sequence"/>
</dbReference>
<comment type="caution">
    <text evidence="3">The sequence shown here is derived from an EMBL/GenBank/DDBJ whole genome shotgun (WGS) entry which is preliminary data.</text>
</comment>
<protein>
    <submittedName>
        <fullName evidence="3">Uncharacterized protein</fullName>
    </submittedName>
</protein>
<name>A0A2P4Z7K2_9HYPO</name>
<proteinExistence type="predicted"/>
<sequence length="137" mass="16019">MSLEQLPPLRPSQDQRPDSCDPRENNQSRLTLVLDSWPARSDLHESSSRSRGDKASYLFWHKELEEFRQEFRQQFRNVREEMHQLYAAVDEVKNVLSYCYANHYPGENGNSFLPRKPSTPSNSPTTPQAMEDWEACT</sequence>
<evidence type="ECO:0000256" key="1">
    <source>
        <dbReference type="SAM" id="Coils"/>
    </source>
</evidence>
<evidence type="ECO:0000256" key="2">
    <source>
        <dbReference type="SAM" id="MobiDB-lite"/>
    </source>
</evidence>
<feature type="compositionally biased region" description="Low complexity" evidence="2">
    <location>
        <begin position="118"/>
        <end position="127"/>
    </location>
</feature>
<reference evidence="3 4" key="1">
    <citation type="journal article" date="2016" name="Genome Announc.">
        <title>Draft Whole-Genome Sequence of Trichoderma gamsii T6085, a Promising Biocontrol Agent of Fusarium Head Blight on Wheat.</title>
        <authorList>
            <person name="Baroncelli R."/>
            <person name="Zapparata A."/>
            <person name="Piaggeschi G."/>
            <person name="Sarrocco S."/>
            <person name="Vannacci G."/>
        </authorList>
    </citation>
    <scope>NUCLEOTIDE SEQUENCE [LARGE SCALE GENOMIC DNA]</scope>
    <source>
        <strain evidence="3 4">T6085</strain>
    </source>
</reference>
<accession>A0A2P4Z7K2</accession>
<feature type="region of interest" description="Disordered" evidence="2">
    <location>
        <begin position="109"/>
        <end position="137"/>
    </location>
</feature>
<feature type="compositionally biased region" description="Basic and acidic residues" evidence="2">
    <location>
        <begin position="13"/>
        <end position="26"/>
    </location>
</feature>
<evidence type="ECO:0000313" key="4">
    <source>
        <dbReference type="Proteomes" id="UP000054821"/>
    </source>
</evidence>
<keyword evidence="1" id="KW-0175">Coiled coil</keyword>
<feature type="coiled-coil region" evidence="1">
    <location>
        <begin position="61"/>
        <end position="88"/>
    </location>
</feature>
<keyword evidence="4" id="KW-1185">Reference proteome</keyword>
<dbReference type="GeneID" id="36347948"/>
<evidence type="ECO:0000313" key="3">
    <source>
        <dbReference type="EMBL" id="PON20269.1"/>
    </source>
</evidence>
<organism evidence="3 4">
    <name type="scientific">Trichoderma gamsii</name>
    <dbReference type="NCBI Taxonomy" id="398673"/>
    <lineage>
        <taxon>Eukaryota</taxon>
        <taxon>Fungi</taxon>
        <taxon>Dikarya</taxon>
        <taxon>Ascomycota</taxon>
        <taxon>Pezizomycotina</taxon>
        <taxon>Sordariomycetes</taxon>
        <taxon>Hypocreomycetidae</taxon>
        <taxon>Hypocreales</taxon>
        <taxon>Hypocreaceae</taxon>
        <taxon>Trichoderma</taxon>
    </lineage>
</organism>
<dbReference type="AlphaFoldDB" id="A0A2P4Z7K2"/>
<feature type="region of interest" description="Disordered" evidence="2">
    <location>
        <begin position="1"/>
        <end position="33"/>
    </location>
</feature>
<gene>
    <name evidence="3" type="ORF">TGAM01_v210865</name>
</gene>
<dbReference type="EMBL" id="JPDN02000075">
    <property type="protein sequence ID" value="PON20269.1"/>
    <property type="molecule type" value="Genomic_DNA"/>
</dbReference>